<reference evidence="1" key="1">
    <citation type="journal article" date="2015" name="Nature">
        <title>Complex archaea that bridge the gap between prokaryotes and eukaryotes.</title>
        <authorList>
            <person name="Spang A."/>
            <person name="Saw J.H."/>
            <person name="Jorgensen S.L."/>
            <person name="Zaremba-Niedzwiedzka K."/>
            <person name="Martijn J."/>
            <person name="Lind A.E."/>
            <person name="van Eijk R."/>
            <person name="Schleper C."/>
            <person name="Guy L."/>
            <person name="Ettema T.J."/>
        </authorList>
    </citation>
    <scope>NUCLEOTIDE SEQUENCE</scope>
</reference>
<comment type="caution">
    <text evidence="1">The sequence shown here is derived from an EMBL/GenBank/DDBJ whole genome shotgun (WGS) entry which is preliminary data.</text>
</comment>
<name>A0A0F9IBI5_9ZZZZ</name>
<gene>
    <name evidence="1" type="ORF">LCGC14_1679560</name>
</gene>
<organism evidence="1">
    <name type="scientific">marine sediment metagenome</name>
    <dbReference type="NCBI Taxonomy" id="412755"/>
    <lineage>
        <taxon>unclassified sequences</taxon>
        <taxon>metagenomes</taxon>
        <taxon>ecological metagenomes</taxon>
    </lineage>
</organism>
<dbReference type="AlphaFoldDB" id="A0A0F9IBI5"/>
<protein>
    <submittedName>
        <fullName evidence="1">Uncharacterized protein</fullName>
    </submittedName>
</protein>
<evidence type="ECO:0000313" key="1">
    <source>
        <dbReference type="EMBL" id="KKM17064.1"/>
    </source>
</evidence>
<sequence>MKPLMSEEDIKSVEKELLKFDTLDVLEWGSGGSTVYFSNILDSKFIPFLWESIEYDVDWYIKVLKYIGPVNDVRLHLFDEEVLRNDDRRALRNVPMNEYVKFPKRLGKKFDVIFVDGRKRRRCL</sequence>
<dbReference type="Gene3D" id="3.40.50.150">
    <property type="entry name" value="Vaccinia Virus protein VP39"/>
    <property type="match status" value="1"/>
</dbReference>
<proteinExistence type="predicted"/>
<dbReference type="InterPro" id="IPR029063">
    <property type="entry name" value="SAM-dependent_MTases_sf"/>
</dbReference>
<dbReference type="EMBL" id="LAZR01014533">
    <property type="protein sequence ID" value="KKM17064.1"/>
    <property type="molecule type" value="Genomic_DNA"/>
</dbReference>
<accession>A0A0F9IBI5</accession>
<feature type="non-terminal residue" evidence="1">
    <location>
        <position position="124"/>
    </location>
</feature>